<dbReference type="GO" id="GO:0000155">
    <property type="term" value="F:phosphorelay sensor kinase activity"/>
    <property type="evidence" value="ECO:0007669"/>
    <property type="project" value="InterPro"/>
</dbReference>
<keyword evidence="9" id="KW-0902">Two-component regulatory system</keyword>
<keyword evidence="10 11" id="KW-0472">Membrane</keyword>
<evidence type="ECO:0000256" key="1">
    <source>
        <dbReference type="ARBA" id="ARBA00000085"/>
    </source>
</evidence>
<evidence type="ECO:0000256" key="2">
    <source>
        <dbReference type="ARBA" id="ARBA00004141"/>
    </source>
</evidence>
<dbReference type="Pfam" id="PF00512">
    <property type="entry name" value="HisKA"/>
    <property type="match status" value="1"/>
</dbReference>
<evidence type="ECO:0000256" key="3">
    <source>
        <dbReference type="ARBA" id="ARBA00012438"/>
    </source>
</evidence>
<dbReference type="CDD" id="cd00082">
    <property type="entry name" value="HisKA"/>
    <property type="match status" value="1"/>
</dbReference>
<evidence type="ECO:0000256" key="4">
    <source>
        <dbReference type="ARBA" id="ARBA00022553"/>
    </source>
</evidence>
<dbReference type="PRINTS" id="PR00344">
    <property type="entry name" value="BCTRLSENSOR"/>
</dbReference>
<dbReference type="PROSITE" id="PS50109">
    <property type="entry name" value="HIS_KIN"/>
    <property type="match status" value="1"/>
</dbReference>
<dbReference type="PANTHER" id="PTHR45528:SF12">
    <property type="entry name" value="SENSOR HISTIDINE KINASE ARSS"/>
    <property type="match status" value="1"/>
</dbReference>
<dbReference type="SUPFAM" id="SSF47384">
    <property type="entry name" value="Homodimeric domain of signal transducing histidine kinase"/>
    <property type="match status" value="1"/>
</dbReference>
<comment type="catalytic activity">
    <reaction evidence="1">
        <text>ATP + protein L-histidine = ADP + protein N-phospho-L-histidine.</text>
        <dbReference type="EC" id="2.7.13.3"/>
    </reaction>
</comment>
<sequence>MKIRDRLSLQFSGLFTILLSCVLVTVYILVNSHWKNEFYKQLENRAFTVGDNYLAEDNFTPTEFAEVLRNFPRTLPHETIRIYTTEFEPMFIDEGNVKWDKEILNQVIEKNKVYFKKNEQQVVGIFYNDNSGDFIVMAKATNETGIAALSQLRTVMFTSLLIALLITFWLSRYFAGYFLRPIIRINKHIQQKKLPNLFKPISLAGMPKDEIQILSETINNLFHHLQESFDNQQAFIAHASHELKTPIASLLGNAEIALMNTRTNEEYIKVLHQVINEALHMDQMINNLLTLSKLDSTAYPLEITKFEEFWWSMLDQFLSLKPSLNFNLIIENKEDLQKLYFKGNATLLELALSNIIFNAKKFSHNQLIDITLKIEKNDILIIVKDRGIGVKKEDIEKLTIPFFRSNNAFAIEGTGLGLSLAFKIIKLHIGKLQIISELHSGTTVYINIPRHN</sequence>
<dbReference type="Proteomes" id="UP000243588">
    <property type="component" value="Unassembled WGS sequence"/>
</dbReference>
<dbReference type="Pfam" id="PF02518">
    <property type="entry name" value="HATPase_c"/>
    <property type="match status" value="1"/>
</dbReference>
<dbReference type="InterPro" id="IPR003661">
    <property type="entry name" value="HisK_dim/P_dom"/>
</dbReference>
<dbReference type="STRING" id="702745.SAMN05421818_12519"/>
<dbReference type="PROSITE" id="PS50885">
    <property type="entry name" value="HAMP"/>
    <property type="match status" value="1"/>
</dbReference>
<gene>
    <name evidence="14" type="ORF">SAMN05421818_12519</name>
</gene>
<dbReference type="PROSITE" id="PS51257">
    <property type="entry name" value="PROKAR_LIPOPROTEIN"/>
    <property type="match status" value="1"/>
</dbReference>
<organism evidence="14 15">
    <name type="scientific">Myroides phaeus</name>
    <dbReference type="NCBI Taxonomy" id="702745"/>
    <lineage>
        <taxon>Bacteria</taxon>
        <taxon>Pseudomonadati</taxon>
        <taxon>Bacteroidota</taxon>
        <taxon>Flavobacteriia</taxon>
        <taxon>Flavobacteriales</taxon>
        <taxon>Flavobacteriaceae</taxon>
        <taxon>Myroides</taxon>
    </lineage>
</organism>
<dbReference type="PANTHER" id="PTHR45528">
    <property type="entry name" value="SENSOR HISTIDINE KINASE CPXA"/>
    <property type="match status" value="1"/>
</dbReference>
<name>A0A1G8GC52_9FLAO</name>
<dbReference type="EMBL" id="FNDQ01000025">
    <property type="protein sequence ID" value="SDH91959.1"/>
    <property type="molecule type" value="Genomic_DNA"/>
</dbReference>
<reference evidence="15" key="1">
    <citation type="submission" date="2016-10" db="EMBL/GenBank/DDBJ databases">
        <authorList>
            <person name="Varghese N."/>
            <person name="Submissions S."/>
        </authorList>
    </citation>
    <scope>NUCLEOTIDE SEQUENCE [LARGE SCALE GENOMIC DNA]</scope>
    <source>
        <strain evidence="15">DSM 23313</strain>
    </source>
</reference>
<dbReference type="Gene3D" id="6.10.340.10">
    <property type="match status" value="1"/>
</dbReference>
<keyword evidence="5" id="KW-0808">Transferase</keyword>
<protein>
    <recommendedName>
        <fullName evidence="3">histidine kinase</fullName>
        <ecNumber evidence="3">2.7.13.3</ecNumber>
    </recommendedName>
</protein>
<dbReference type="Gene3D" id="1.10.287.130">
    <property type="match status" value="1"/>
</dbReference>
<dbReference type="InterPro" id="IPR005467">
    <property type="entry name" value="His_kinase_dom"/>
</dbReference>
<keyword evidence="6 11" id="KW-0812">Transmembrane</keyword>
<dbReference type="AlphaFoldDB" id="A0A1G8GC52"/>
<keyword evidence="4" id="KW-0597">Phosphoprotein</keyword>
<evidence type="ECO:0000256" key="8">
    <source>
        <dbReference type="ARBA" id="ARBA00022989"/>
    </source>
</evidence>
<evidence type="ECO:0000256" key="9">
    <source>
        <dbReference type="ARBA" id="ARBA00023012"/>
    </source>
</evidence>
<evidence type="ECO:0000259" key="12">
    <source>
        <dbReference type="PROSITE" id="PS50109"/>
    </source>
</evidence>
<dbReference type="InterPro" id="IPR003594">
    <property type="entry name" value="HATPase_dom"/>
</dbReference>
<comment type="subcellular location">
    <subcellularLocation>
        <location evidence="2">Membrane</location>
        <topology evidence="2">Multi-pass membrane protein</topology>
    </subcellularLocation>
</comment>
<dbReference type="SMART" id="SM00387">
    <property type="entry name" value="HATPase_c"/>
    <property type="match status" value="1"/>
</dbReference>
<evidence type="ECO:0000256" key="7">
    <source>
        <dbReference type="ARBA" id="ARBA00022777"/>
    </source>
</evidence>
<evidence type="ECO:0000313" key="14">
    <source>
        <dbReference type="EMBL" id="SDH91959.1"/>
    </source>
</evidence>
<dbReference type="SMART" id="SM00388">
    <property type="entry name" value="HisKA"/>
    <property type="match status" value="1"/>
</dbReference>
<evidence type="ECO:0000313" key="15">
    <source>
        <dbReference type="Proteomes" id="UP000243588"/>
    </source>
</evidence>
<keyword evidence="15" id="KW-1185">Reference proteome</keyword>
<dbReference type="InterPro" id="IPR036890">
    <property type="entry name" value="HATPase_C_sf"/>
</dbReference>
<feature type="transmembrane region" description="Helical" evidence="11">
    <location>
        <begin position="7"/>
        <end position="30"/>
    </location>
</feature>
<dbReference type="Gene3D" id="3.30.565.10">
    <property type="entry name" value="Histidine kinase-like ATPase, C-terminal domain"/>
    <property type="match status" value="1"/>
</dbReference>
<feature type="domain" description="HAMP" evidence="13">
    <location>
        <begin position="176"/>
        <end position="230"/>
    </location>
</feature>
<dbReference type="InterPro" id="IPR003660">
    <property type="entry name" value="HAMP_dom"/>
</dbReference>
<dbReference type="EC" id="2.7.13.3" evidence="3"/>
<evidence type="ECO:0000256" key="10">
    <source>
        <dbReference type="ARBA" id="ARBA00023136"/>
    </source>
</evidence>
<dbReference type="InterPro" id="IPR004358">
    <property type="entry name" value="Sig_transdc_His_kin-like_C"/>
</dbReference>
<keyword evidence="7 14" id="KW-0418">Kinase</keyword>
<dbReference type="SUPFAM" id="SSF55874">
    <property type="entry name" value="ATPase domain of HSP90 chaperone/DNA topoisomerase II/histidine kinase"/>
    <property type="match status" value="1"/>
</dbReference>
<evidence type="ECO:0000256" key="5">
    <source>
        <dbReference type="ARBA" id="ARBA00022679"/>
    </source>
</evidence>
<dbReference type="GO" id="GO:0016020">
    <property type="term" value="C:membrane"/>
    <property type="evidence" value="ECO:0007669"/>
    <property type="project" value="UniProtKB-SubCell"/>
</dbReference>
<dbReference type="FunFam" id="1.10.287.130:FF:000001">
    <property type="entry name" value="Two-component sensor histidine kinase"/>
    <property type="match status" value="1"/>
</dbReference>
<dbReference type="InterPro" id="IPR050398">
    <property type="entry name" value="HssS/ArlS-like"/>
</dbReference>
<dbReference type="InterPro" id="IPR036097">
    <property type="entry name" value="HisK_dim/P_sf"/>
</dbReference>
<dbReference type="RefSeq" id="WP_090410199.1">
    <property type="nucleotide sequence ID" value="NZ_FNDQ01000025.1"/>
</dbReference>
<keyword evidence="8 11" id="KW-1133">Transmembrane helix</keyword>
<evidence type="ECO:0000259" key="13">
    <source>
        <dbReference type="PROSITE" id="PS50885"/>
    </source>
</evidence>
<evidence type="ECO:0000256" key="11">
    <source>
        <dbReference type="SAM" id="Phobius"/>
    </source>
</evidence>
<accession>A0A1G8GC52</accession>
<feature type="domain" description="Histidine kinase" evidence="12">
    <location>
        <begin position="238"/>
        <end position="452"/>
    </location>
</feature>
<evidence type="ECO:0000256" key="6">
    <source>
        <dbReference type="ARBA" id="ARBA00022692"/>
    </source>
</evidence>
<feature type="transmembrane region" description="Helical" evidence="11">
    <location>
        <begin position="155"/>
        <end position="179"/>
    </location>
</feature>
<proteinExistence type="predicted"/>